<evidence type="ECO:0000313" key="2">
    <source>
        <dbReference type="Proteomes" id="UP000309747"/>
    </source>
</evidence>
<dbReference type="AlphaFoldDB" id="A0A4V5MXS3"/>
<sequence length="64" mass="7189">MKGENAARVIAVLAAPPFVSAMEMETRAGISRPTAERMQKRLNDLGLTREVTGSRRFRLWTTEI</sequence>
<dbReference type="SUPFAM" id="SSF46785">
    <property type="entry name" value="Winged helix' DNA-binding domain"/>
    <property type="match status" value="1"/>
</dbReference>
<dbReference type="OrthoDB" id="8455637at2"/>
<reference evidence="1 2" key="1">
    <citation type="submission" date="2019-04" db="EMBL/GenBank/DDBJ databases">
        <authorList>
            <person name="Li J."/>
        </authorList>
    </citation>
    <scope>NUCLEOTIDE SEQUENCE [LARGE SCALE GENOMIC DNA]</scope>
    <source>
        <strain evidence="1 2">KCTC 42687</strain>
    </source>
</reference>
<dbReference type="Gene3D" id="1.10.10.10">
    <property type="entry name" value="Winged helix-like DNA-binding domain superfamily/Winged helix DNA-binding domain"/>
    <property type="match status" value="1"/>
</dbReference>
<proteinExistence type="predicted"/>
<protein>
    <submittedName>
        <fullName evidence="1">DUF1403 family protein</fullName>
    </submittedName>
</protein>
<dbReference type="Proteomes" id="UP000309747">
    <property type="component" value="Unassembled WGS sequence"/>
</dbReference>
<name>A0A4V5MXS3_9RHOB</name>
<dbReference type="EMBL" id="SUNI01000010">
    <property type="protein sequence ID" value="TJZ91458.1"/>
    <property type="molecule type" value="Genomic_DNA"/>
</dbReference>
<keyword evidence="2" id="KW-1185">Reference proteome</keyword>
<organism evidence="1 2">
    <name type="scientific">Paracoccus gahaiensis</name>
    <dbReference type="NCBI Taxonomy" id="1706839"/>
    <lineage>
        <taxon>Bacteria</taxon>
        <taxon>Pseudomonadati</taxon>
        <taxon>Pseudomonadota</taxon>
        <taxon>Alphaproteobacteria</taxon>
        <taxon>Rhodobacterales</taxon>
        <taxon>Paracoccaceae</taxon>
        <taxon>Paracoccus</taxon>
    </lineage>
</organism>
<dbReference type="InterPro" id="IPR036390">
    <property type="entry name" value="WH_DNA-bd_sf"/>
</dbReference>
<gene>
    <name evidence="1" type="ORF">FA743_11445</name>
</gene>
<accession>A0A4V5MXS3</accession>
<dbReference type="InterPro" id="IPR036388">
    <property type="entry name" value="WH-like_DNA-bd_sf"/>
</dbReference>
<comment type="caution">
    <text evidence="1">The sequence shown here is derived from an EMBL/GenBank/DDBJ whole genome shotgun (WGS) entry which is preliminary data.</text>
</comment>
<evidence type="ECO:0000313" key="1">
    <source>
        <dbReference type="EMBL" id="TJZ91458.1"/>
    </source>
</evidence>